<dbReference type="InterPro" id="IPR000595">
    <property type="entry name" value="cNMP-bd_dom"/>
</dbReference>
<feature type="region of interest" description="Disordered" evidence="1">
    <location>
        <begin position="475"/>
        <end position="505"/>
    </location>
</feature>
<dbReference type="SMART" id="SM00100">
    <property type="entry name" value="cNMP"/>
    <property type="match status" value="2"/>
</dbReference>
<organism evidence="3 4">
    <name type="scientific">Blepharisma stoltei</name>
    <dbReference type="NCBI Taxonomy" id="1481888"/>
    <lineage>
        <taxon>Eukaryota</taxon>
        <taxon>Sar</taxon>
        <taxon>Alveolata</taxon>
        <taxon>Ciliophora</taxon>
        <taxon>Postciliodesmatophora</taxon>
        <taxon>Heterotrichea</taxon>
        <taxon>Heterotrichida</taxon>
        <taxon>Blepharismidae</taxon>
        <taxon>Blepharisma</taxon>
    </lineage>
</organism>
<feature type="domain" description="Cyclic nucleotide-binding" evidence="2">
    <location>
        <begin position="208"/>
        <end position="337"/>
    </location>
</feature>
<dbReference type="AlphaFoldDB" id="A0AAU9I9I0"/>
<evidence type="ECO:0000313" key="4">
    <source>
        <dbReference type="Proteomes" id="UP001162131"/>
    </source>
</evidence>
<dbReference type="EMBL" id="CAJZBQ010000002">
    <property type="protein sequence ID" value="CAG9310212.1"/>
    <property type="molecule type" value="Genomic_DNA"/>
</dbReference>
<dbReference type="Pfam" id="PF00027">
    <property type="entry name" value="cNMP_binding"/>
    <property type="match status" value="2"/>
</dbReference>
<proteinExistence type="predicted"/>
<protein>
    <recommendedName>
        <fullName evidence="2">Cyclic nucleotide-binding domain-containing protein</fullName>
    </recommendedName>
</protein>
<dbReference type="PANTHER" id="PTHR23011">
    <property type="entry name" value="CYCLIC NUCLEOTIDE-BINDING DOMAIN CONTAINING PROTEIN"/>
    <property type="match status" value="1"/>
</dbReference>
<evidence type="ECO:0000313" key="3">
    <source>
        <dbReference type="EMBL" id="CAG9310212.1"/>
    </source>
</evidence>
<gene>
    <name evidence="3" type="ORF">BSTOLATCC_MIC1066</name>
</gene>
<evidence type="ECO:0000259" key="2">
    <source>
        <dbReference type="PROSITE" id="PS50042"/>
    </source>
</evidence>
<dbReference type="InterPro" id="IPR018490">
    <property type="entry name" value="cNMP-bd_dom_sf"/>
</dbReference>
<dbReference type="PROSITE" id="PS50042">
    <property type="entry name" value="CNMP_BINDING_3"/>
    <property type="match status" value="2"/>
</dbReference>
<dbReference type="PROSITE" id="PS00888">
    <property type="entry name" value="CNMP_BINDING_1"/>
    <property type="match status" value="1"/>
</dbReference>
<dbReference type="CDD" id="cd00038">
    <property type="entry name" value="CAP_ED"/>
    <property type="match status" value="2"/>
</dbReference>
<feature type="region of interest" description="Disordered" evidence="1">
    <location>
        <begin position="405"/>
        <end position="432"/>
    </location>
</feature>
<name>A0AAU9I9I0_9CILI</name>
<accession>A0AAU9I9I0</accession>
<reference evidence="3" key="1">
    <citation type="submission" date="2021-09" db="EMBL/GenBank/DDBJ databases">
        <authorList>
            <consortium name="AG Swart"/>
            <person name="Singh M."/>
            <person name="Singh A."/>
            <person name="Seah K."/>
            <person name="Emmerich C."/>
        </authorList>
    </citation>
    <scope>NUCLEOTIDE SEQUENCE</scope>
    <source>
        <strain evidence="3">ATCC30299</strain>
    </source>
</reference>
<comment type="caution">
    <text evidence="3">The sequence shown here is derived from an EMBL/GenBank/DDBJ whole genome shotgun (WGS) entry which is preliminary data.</text>
</comment>
<dbReference type="Proteomes" id="UP001162131">
    <property type="component" value="Unassembled WGS sequence"/>
</dbReference>
<dbReference type="InterPro" id="IPR014710">
    <property type="entry name" value="RmlC-like_jellyroll"/>
</dbReference>
<evidence type="ECO:0000256" key="1">
    <source>
        <dbReference type="SAM" id="MobiDB-lite"/>
    </source>
</evidence>
<feature type="domain" description="Cyclic nucleotide-binding" evidence="2">
    <location>
        <begin position="105"/>
        <end position="205"/>
    </location>
</feature>
<sequence>MLDSLDRRNTVAIAEDEHFLKFKRRNTLSSILKDAEYEKSLNQVDSKNLFKLTRLILALKPYERTPEMIEKVHQCTLNLKFFQKIREEHSEDIHVACCKYLQHEFHPAHSLVIRQGETGTKFYIILEGKVSVIRENEDGSSSIVAELSSGDSFGERALMLGVPRACSIRCITNCSLGVLEISEYKKILESLMEEKYNALIEMLRELPMFKNRSSHYLQRLTYYFKPRKCHKKQCIYKEGDPANEVFLIQKGEFNLSKKLTIPIQSPRGFPKNSNLKSKSISRDAPIVVLGKGSMFGEEEILSGIDQRTTSCICMSREGCVLVISKESFQKNILKSEEAVDFMKKRTENKLASRQTIIEQNVHLQKLKSGIIPLKIEEELPTLSPLPPIKQLQGALTPILTKTQTLKVPGSSREPASVSPFPDLSPFDSQSPTLAHSKTLDAKALTSTFLTPRKPLHLEIPPPSSIFSPSEVPLTPTLSTEPAHHIRDFSSPPPLKLEDSDSSPTIKHLSRKSIMIPLGTMDYLNSPKKKFEKNLKIKKIVNIHTYMMKSNSPRKESNKLIRTERKRFTASPILLELKKEPECEQPKRIERRKTARKTAVL</sequence>
<keyword evidence="4" id="KW-1185">Reference proteome</keyword>
<dbReference type="SUPFAM" id="SSF51206">
    <property type="entry name" value="cAMP-binding domain-like"/>
    <property type="match status" value="2"/>
</dbReference>
<dbReference type="InterPro" id="IPR018488">
    <property type="entry name" value="cNMP-bd_CS"/>
</dbReference>
<dbReference type="PANTHER" id="PTHR23011:SF28">
    <property type="entry name" value="CYCLIC NUCLEOTIDE-BINDING DOMAIN CONTAINING PROTEIN"/>
    <property type="match status" value="1"/>
</dbReference>
<dbReference type="Gene3D" id="2.60.120.10">
    <property type="entry name" value="Jelly Rolls"/>
    <property type="match status" value="2"/>
</dbReference>